<gene>
    <name evidence="6" type="primary">pulA</name>
    <name evidence="6" type="ORF">PCC79_13070</name>
</gene>
<dbReference type="Gene3D" id="2.60.40.10">
    <property type="entry name" value="Immunoglobulins"/>
    <property type="match status" value="1"/>
</dbReference>
<accession>A0ABZ3C501</accession>
<evidence type="ECO:0000256" key="2">
    <source>
        <dbReference type="SAM" id="MobiDB-lite"/>
    </source>
</evidence>
<dbReference type="InterPro" id="IPR004193">
    <property type="entry name" value="Glyco_hydro_13_N"/>
</dbReference>
<evidence type="ECO:0000313" key="6">
    <source>
        <dbReference type="EMBL" id="WZW97819.1"/>
    </source>
</evidence>
<dbReference type="Pfam" id="PF11852">
    <property type="entry name" value="Pullul_strch_C"/>
    <property type="match status" value="1"/>
</dbReference>
<dbReference type="InterPro" id="IPR013783">
    <property type="entry name" value="Ig-like_fold"/>
</dbReference>
<sequence length="882" mass="94833">MLELTLARGIWLTPDLLAWPPCALGEHAASALDWALHAAPEGGIDPRAAEPVAWQTFPLAVEPALPDDIVAQHPHLARAVALWLPPGVDAAETLRGQVVVAAHDASGTLVEASGVQNGPVLDRLYPEAVHARLGLRWDAGVPSLRVWAPTARQVDVLLWPSGAASTDAPRRLAMAPASDGTWSITGAPDWAEARYQYAVTVFAPTFGRVVENRVTDPYSVALTVNSTRSVIADLDDPALRPPVWEDTPSPLLGHAVDQVAYELHVRDFSRSDELIAPELRGTYAAFTEDGHGRRHLARLAAAGLNTVQLLPIFDYASVEEDAARQVHPDPSALRSAAPDSEGPQGVVRTPRRSFNWGYDPWHYQVPEGSLATAGAVDGAGRTREVRAMIGALHGLGLRVVLDQVYNHTDGSGQGATSVLGRLVPGYYHRHDRDGEVSHSTCCPGVATEHAIAEKLMVESVVHWVRAYRVDGFRFDLMGHHSRATMERVRAALDALTPDADGVDGRAVTLYGEGWNFGEVADNTRFVQATQGQLGGTGIGTFSDRLRDAVRGGAPFDDDPRVQGFGTGLVTTPNGAAVNGDAGVRGQQLLRDADLVQLGLAGTLRAFRFRSQETGEVVRGDQLAYRGQPAGYADEPDEVISYVDAHDNETLFDAITMKLPPDVPMAQRVRVNTVCLALATLGQSPVMWHAGSDFLRSKSLDRNSFDSGDWFNHLDFTLADNGFGAGLPPASDNAAHWRFMRPLLADPSLKPDAGAMLAAHEAACDLLRIRASSKLFRLRSAAQIEAKVSFPVSGTWAQTSGVVVMLLDDRRGEGVDARWDAIAVAVNANAWSVRQEVPAMRAGGWAVHPAHEAGADAVVRRARCDDGVLALPAWTCAVFVHPR</sequence>
<proteinExistence type="inferred from homology"/>
<dbReference type="SUPFAM" id="SSF51011">
    <property type="entry name" value="Glycosyl hydrolase domain"/>
    <property type="match status" value="1"/>
</dbReference>
<dbReference type="InterPro" id="IPR017853">
    <property type="entry name" value="GH"/>
</dbReference>
<reference evidence="6 7" key="1">
    <citation type="journal article" date="2023" name="Environ Microbiome">
        <title>A coral-associated actinobacterium mitigates coral bleaching under heat stress.</title>
        <authorList>
            <person name="Li J."/>
            <person name="Zou Y."/>
            <person name="Li Q."/>
            <person name="Zhang J."/>
            <person name="Bourne D.G."/>
            <person name="Lyu Y."/>
            <person name="Liu C."/>
            <person name="Zhang S."/>
        </authorList>
    </citation>
    <scope>NUCLEOTIDE SEQUENCE [LARGE SCALE GENOMIC DNA]</scope>
    <source>
        <strain evidence="6 7">SCSIO 13291</strain>
    </source>
</reference>
<dbReference type="Proteomes" id="UP001434337">
    <property type="component" value="Chromosome"/>
</dbReference>
<dbReference type="InterPro" id="IPR024561">
    <property type="entry name" value="Pullul_strch_C"/>
</dbReference>
<evidence type="ECO:0000313" key="7">
    <source>
        <dbReference type="Proteomes" id="UP001434337"/>
    </source>
</evidence>
<dbReference type="EMBL" id="CP115965">
    <property type="protein sequence ID" value="WZW97819.1"/>
    <property type="molecule type" value="Genomic_DNA"/>
</dbReference>
<dbReference type="Gene3D" id="3.20.20.80">
    <property type="entry name" value="Glycosidases"/>
    <property type="match status" value="1"/>
</dbReference>
<organism evidence="6 7">
    <name type="scientific">Propioniciclava soli</name>
    <dbReference type="NCBI Taxonomy" id="2775081"/>
    <lineage>
        <taxon>Bacteria</taxon>
        <taxon>Bacillati</taxon>
        <taxon>Actinomycetota</taxon>
        <taxon>Actinomycetes</taxon>
        <taxon>Propionibacteriales</taxon>
        <taxon>Propionibacteriaceae</taxon>
        <taxon>Propioniciclava</taxon>
    </lineage>
</organism>
<name>A0ABZ3C501_9ACTN</name>
<keyword evidence="7" id="KW-1185">Reference proteome</keyword>
<evidence type="ECO:0000259" key="4">
    <source>
        <dbReference type="Pfam" id="PF11852"/>
    </source>
</evidence>
<dbReference type="CDD" id="cd02860">
    <property type="entry name" value="E_set_Pullulanase"/>
    <property type="match status" value="1"/>
</dbReference>
<dbReference type="InterPro" id="IPR040671">
    <property type="entry name" value="Pullulanase_N2"/>
</dbReference>
<evidence type="ECO:0000259" key="3">
    <source>
        <dbReference type="Pfam" id="PF02922"/>
    </source>
</evidence>
<dbReference type="InterPro" id="IPR014756">
    <property type="entry name" value="Ig_E-set"/>
</dbReference>
<dbReference type="SUPFAM" id="SSF81296">
    <property type="entry name" value="E set domains"/>
    <property type="match status" value="2"/>
</dbReference>
<comment type="similarity">
    <text evidence="1">Belongs to the glycosyl hydrolase 13 family.</text>
</comment>
<dbReference type="InterPro" id="IPR013780">
    <property type="entry name" value="Glyco_hydro_b"/>
</dbReference>
<dbReference type="Pfam" id="PF02922">
    <property type="entry name" value="CBM_48"/>
    <property type="match status" value="1"/>
</dbReference>
<dbReference type="Gene3D" id="2.60.40.1180">
    <property type="entry name" value="Golgi alpha-mannosidase II"/>
    <property type="match status" value="1"/>
</dbReference>
<feature type="domain" description="Glycoside hydrolase family 13 N-terminal" evidence="3">
    <location>
        <begin position="133"/>
        <end position="219"/>
    </location>
</feature>
<evidence type="ECO:0000259" key="5">
    <source>
        <dbReference type="Pfam" id="PF17967"/>
    </source>
</evidence>
<dbReference type="RefSeq" id="WP_342372084.1">
    <property type="nucleotide sequence ID" value="NZ_CP115965.1"/>
</dbReference>
<feature type="region of interest" description="Disordered" evidence="2">
    <location>
        <begin position="324"/>
        <end position="347"/>
    </location>
</feature>
<dbReference type="CDD" id="cd11341">
    <property type="entry name" value="AmyAc_Pullulanase_LD-like"/>
    <property type="match status" value="1"/>
</dbReference>
<dbReference type="PANTHER" id="PTHR43002">
    <property type="entry name" value="GLYCOGEN DEBRANCHING ENZYME"/>
    <property type="match status" value="1"/>
</dbReference>
<dbReference type="NCBIfam" id="TIGR02103">
    <property type="entry name" value="pullul_strch"/>
    <property type="match status" value="1"/>
</dbReference>
<dbReference type="InterPro" id="IPR011839">
    <property type="entry name" value="Pullul_strch"/>
</dbReference>
<protein>
    <submittedName>
        <fullName evidence="6">Pullulanase-type alpha-1,6-glucosidase</fullName>
    </submittedName>
</protein>
<feature type="domain" description="Pullulanase N2" evidence="5">
    <location>
        <begin position="7"/>
        <end position="122"/>
    </location>
</feature>
<dbReference type="Pfam" id="PF17967">
    <property type="entry name" value="Pullulanase_N2"/>
    <property type="match status" value="1"/>
</dbReference>
<evidence type="ECO:0000256" key="1">
    <source>
        <dbReference type="ARBA" id="ARBA00008061"/>
    </source>
</evidence>
<dbReference type="Gene3D" id="2.60.40.1130">
    <property type="entry name" value="Rab geranylgeranyltransferase alpha-subunit, insert domain"/>
    <property type="match status" value="1"/>
</dbReference>
<feature type="domain" description="Alpha-1,6-glucosidases pullulanase-type C-terminal" evidence="4">
    <location>
        <begin position="718"/>
        <end position="880"/>
    </location>
</feature>
<dbReference type="SUPFAM" id="SSF51445">
    <property type="entry name" value="(Trans)glycosidases"/>
    <property type="match status" value="1"/>
</dbReference>